<dbReference type="FunFam" id="1.25.40.90:FF:000012">
    <property type="entry name" value="Huntingtin interacting protein 1-related"/>
    <property type="match status" value="1"/>
</dbReference>
<dbReference type="SUPFAM" id="SSF48464">
    <property type="entry name" value="ENTH/VHS domain"/>
    <property type="match status" value="1"/>
</dbReference>
<dbReference type="GO" id="GO:0048268">
    <property type="term" value="P:clathrin coat assembly"/>
    <property type="evidence" value="ECO:0007669"/>
    <property type="project" value="TreeGrafter"/>
</dbReference>
<name>A0A164HMA9_9CRUS</name>
<dbReference type="GO" id="GO:0030136">
    <property type="term" value="C:clathrin-coated vesicle"/>
    <property type="evidence" value="ECO:0007669"/>
    <property type="project" value="TreeGrafter"/>
</dbReference>
<dbReference type="InterPro" id="IPR030224">
    <property type="entry name" value="Sla2_fam"/>
</dbReference>
<dbReference type="CDD" id="cd17006">
    <property type="entry name" value="ANTH_N_HIP1_like"/>
    <property type="match status" value="1"/>
</dbReference>
<dbReference type="AlphaFoldDB" id="A0A164HMA9"/>
<dbReference type="GO" id="GO:0006897">
    <property type="term" value="P:endocytosis"/>
    <property type="evidence" value="ECO:0007669"/>
    <property type="project" value="InterPro"/>
</dbReference>
<dbReference type="Gene3D" id="1.25.40.90">
    <property type="match status" value="1"/>
</dbReference>
<dbReference type="Pfam" id="PF07651">
    <property type="entry name" value="ANTH"/>
    <property type="match status" value="1"/>
</dbReference>
<dbReference type="GO" id="GO:0051015">
    <property type="term" value="F:actin filament binding"/>
    <property type="evidence" value="ECO:0007669"/>
    <property type="project" value="TreeGrafter"/>
</dbReference>
<dbReference type="GO" id="GO:0007015">
    <property type="term" value="P:actin filament organization"/>
    <property type="evidence" value="ECO:0007669"/>
    <property type="project" value="TreeGrafter"/>
</dbReference>
<dbReference type="GO" id="GO:0030864">
    <property type="term" value="C:cortical actin cytoskeleton"/>
    <property type="evidence" value="ECO:0007669"/>
    <property type="project" value="TreeGrafter"/>
</dbReference>
<dbReference type="GO" id="GO:0080025">
    <property type="term" value="F:phosphatidylinositol-3,5-bisphosphate binding"/>
    <property type="evidence" value="ECO:0007669"/>
    <property type="project" value="TreeGrafter"/>
</dbReference>
<gene>
    <name evidence="2" type="ORF">APZ42_003320</name>
</gene>
<dbReference type="PROSITE" id="PS50942">
    <property type="entry name" value="ENTH"/>
    <property type="match status" value="1"/>
</dbReference>
<dbReference type="GO" id="GO:0035615">
    <property type="term" value="F:clathrin adaptor activity"/>
    <property type="evidence" value="ECO:0007669"/>
    <property type="project" value="TreeGrafter"/>
</dbReference>
<dbReference type="GO" id="GO:0043325">
    <property type="term" value="F:phosphatidylinositol-3,4-bisphosphate binding"/>
    <property type="evidence" value="ECO:0007669"/>
    <property type="project" value="TreeGrafter"/>
</dbReference>
<dbReference type="InterPro" id="IPR008942">
    <property type="entry name" value="ENTH_VHS"/>
</dbReference>
<evidence type="ECO:0000313" key="2">
    <source>
        <dbReference type="EMBL" id="KZS00380.1"/>
    </source>
</evidence>
<dbReference type="PANTHER" id="PTHR10407">
    <property type="entry name" value="HUNTINGTIN INTERACTING PROTEIN 1"/>
    <property type="match status" value="1"/>
</dbReference>
<dbReference type="InterPro" id="IPR011417">
    <property type="entry name" value="ANTH_dom"/>
</dbReference>
<sequence length="187" mass="21730">MAGRTLPPNRSRTSLDQERENFEKTQTLAICKAVNESEVPVKSKHVRSAIIGTFQGKGSKVFWSVILRLPIHSNPIIAWKFCHTLHKILREGHPNVLKDSQQHRDFLVDKGKLWGHFKEGYGKLIYLYCRLLVVKLDFHRRNPKFPGNLMLKDEEIDLVCEQDINLYFQLSVELLDYMDEILSLQTA</sequence>
<dbReference type="Proteomes" id="UP000076858">
    <property type="component" value="Unassembled WGS sequence"/>
</dbReference>
<evidence type="ECO:0000259" key="1">
    <source>
        <dbReference type="PROSITE" id="PS50942"/>
    </source>
</evidence>
<protein>
    <submittedName>
        <fullName evidence="2">Putative Huntingtin-interacting protein 1</fullName>
    </submittedName>
</protein>
<reference evidence="2 3" key="1">
    <citation type="submission" date="2016-03" db="EMBL/GenBank/DDBJ databases">
        <title>EvidentialGene: Evidence-directed Construction of Genes on Genomes.</title>
        <authorList>
            <person name="Gilbert D.G."/>
            <person name="Choi J.-H."/>
            <person name="Mockaitis K."/>
            <person name="Colbourne J."/>
            <person name="Pfrender M."/>
        </authorList>
    </citation>
    <scope>NUCLEOTIDE SEQUENCE [LARGE SCALE GENOMIC DNA]</scope>
    <source>
        <strain evidence="2 3">Xinb3</strain>
        <tissue evidence="2">Complete organism</tissue>
    </source>
</reference>
<organism evidence="2 3">
    <name type="scientific">Daphnia magna</name>
    <dbReference type="NCBI Taxonomy" id="35525"/>
    <lineage>
        <taxon>Eukaryota</taxon>
        <taxon>Metazoa</taxon>
        <taxon>Ecdysozoa</taxon>
        <taxon>Arthropoda</taxon>
        <taxon>Crustacea</taxon>
        <taxon>Branchiopoda</taxon>
        <taxon>Diplostraca</taxon>
        <taxon>Cladocera</taxon>
        <taxon>Anomopoda</taxon>
        <taxon>Daphniidae</taxon>
        <taxon>Daphnia</taxon>
    </lineage>
</organism>
<dbReference type="PANTHER" id="PTHR10407:SF15">
    <property type="entry name" value="HUNTINGTIN INTERACTING PROTEIN 1"/>
    <property type="match status" value="1"/>
</dbReference>
<dbReference type="STRING" id="35525.A0A164HMA9"/>
<dbReference type="SMART" id="SM00273">
    <property type="entry name" value="ENTH"/>
    <property type="match status" value="1"/>
</dbReference>
<proteinExistence type="predicted"/>
<feature type="non-terminal residue" evidence="2">
    <location>
        <position position="187"/>
    </location>
</feature>
<dbReference type="GO" id="GO:0032051">
    <property type="term" value="F:clathrin light chain binding"/>
    <property type="evidence" value="ECO:0007669"/>
    <property type="project" value="TreeGrafter"/>
</dbReference>
<dbReference type="EMBL" id="LRGB01010302">
    <property type="protein sequence ID" value="KZS00380.1"/>
    <property type="molecule type" value="Genomic_DNA"/>
</dbReference>
<dbReference type="OrthoDB" id="8178130at2759"/>
<dbReference type="InterPro" id="IPR013809">
    <property type="entry name" value="ENTH"/>
</dbReference>
<feature type="domain" description="ENTH" evidence="1">
    <location>
        <begin position="18"/>
        <end position="146"/>
    </location>
</feature>
<keyword evidence="3" id="KW-1185">Reference proteome</keyword>
<accession>A0A164HMA9</accession>
<comment type="caution">
    <text evidence="2">The sequence shown here is derived from an EMBL/GenBank/DDBJ whole genome shotgun (WGS) entry which is preliminary data.</text>
</comment>
<evidence type="ECO:0000313" key="3">
    <source>
        <dbReference type="Proteomes" id="UP000076858"/>
    </source>
</evidence>